<dbReference type="PANTHER" id="PTHR31368:SF6">
    <property type="entry name" value="KH HOMOLOGY DOMAIN-CONTAINING PROTEIN 1"/>
    <property type="match status" value="1"/>
</dbReference>
<dbReference type="InParanoid" id="G3TQ22"/>
<dbReference type="OMA" id="IEMNSRT"/>
<dbReference type="InterPro" id="IPR031952">
    <property type="entry name" value="MOEP19_KH-like"/>
</dbReference>
<dbReference type="STRING" id="9785.ENSLAFP00000017601"/>
<keyword evidence="4" id="KW-1185">Reference proteome</keyword>
<dbReference type="GeneTree" id="ENSGT00940000154353"/>
<dbReference type="eggNOG" id="ENOG502TCCK">
    <property type="taxonomic scope" value="Eukaryota"/>
</dbReference>
<dbReference type="Proteomes" id="UP000007646">
    <property type="component" value="Unassembled WGS sequence"/>
</dbReference>
<dbReference type="GO" id="GO:0005737">
    <property type="term" value="C:cytoplasm"/>
    <property type="evidence" value="ECO:0007669"/>
    <property type="project" value="TreeGrafter"/>
</dbReference>
<evidence type="ECO:0000313" key="4">
    <source>
        <dbReference type="Proteomes" id="UP000007646"/>
    </source>
</evidence>
<dbReference type="GO" id="GO:0003723">
    <property type="term" value="F:RNA binding"/>
    <property type="evidence" value="ECO:0007669"/>
    <property type="project" value="InterPro"/>
</dbReference>
<dbReference type="AlphaFoldDB" id="G3TQ22"/>
<accession>G3TQ22</accession>
<comment type="similarity">
    <text evidence="1">Belongs to the KHDC1 family.</text>
</comment>
<reference evidence="3" key="3">
    <citation type="submission" date="2025-09" db="UniProtKB">
        <authorList>
            <consortium name="Ensembl"/>
        </authorList>
    </citation>
    <scope>IDENTIFICATION</scope>
    <source>
        <strain evidence="3">Isolate ISIS603380</strain>
    </source>
</reference>
<dbReference type="InterPro" id="IPR036612">
    <property type="entry name" value="KH_dom_type_1_sf"/>
</dbReference>
<evidence type="ECO:0000256" key="1">
    <source>
        <dbReference type="ARBA" id="ARBA00009081"/>
    </source>
</evidence>
<dbReference type="Pfam" id="PF16005">
    <property type="entry name" value="MOEP19"/>
    <property type="match status" value="1"/>
</dbReference>
<evidence type="ECO:0000313" key="3">
    <source>
        <dbReference type="Ensembl" id="ENSLAFP00000017601.2"/>
    </source>
</evidence>
<name>G3TQ22_LOXAF</name>
<feature type="domain" description="KH-like RNA-binding" evidence="2">
    <location>
        <begin position="11"/>
        <end position="89"/>
    </location>
</feature>
<dbReference type="FunCoup" id="G3TQ22">
    <property type="interactions" value="13"/>
</dbReference>
<dbReference type="HOGENOM" id="CLU_102222_1_0_1"/>
<dbReference type="Ensembl" id="ENSLAFT00000023019.2">
    <property type="protein sequence ID" value="ENSLAFP00000017601.2"/>
    <property type="gene ID" value="ENSLAFG00000022891.2"/>
</dbReference>
<dbReference type="Gene3D" id="3.30.1370.10">
    <property type="entry name" value="K Homology domain, type 1"/>
    <property type="match status" value="1"/>
</dbReference>
<sequence length="142" mass="16240">RGRRERARREKPWWTVPENFVDPLVFYMDQELEEHIFGPSNADLCCIEEHSCTLIQLEPWFSASGQMRVTVVGPILARRWLLETFLCLGIQGFKRQAQGLEMLQHVRNQPLTESDLCSFSILRPHSLEVAVASGMGEVVSLA</sequence>
<protein>
    <recommendedName>
        <fullName evidence="2">KH-like RNA-binding domain-containing protein</fullName>
    </recommendedName>
</protein>
<dbReference type="PANTHER" id="PTHR31368">
    <property type="entry name" value="DEVELOPMENT PLURPOTENCY-ASSOCIATED PROTEIN 1/5 FAMILY MEMBER"/>
    <property type="match status" value="1"/>
</dbReference>
<dbReference type="CDD" id="cd12795">
    <property type="entry name" value="FILIA_N_like"/>
    <property type="match status" value="1"/>
</dbReference>
<organism evidence="3 4">
    <name type="scientific">Loxodonta africana</name>
    <name type="common">African elephant</name>
    <dbReference type="NCBI Taxonomy" id="9785"/>
    <lineage>
        <taxon>Eukaryota</taxon>
        <taxon>Metazoa</taxon>
        <taxon>Chordata</taxon>
        <taxon>Craniata</taxon>
        <taxon>Vertebrata</taxon>
        <taxon>Euteleostomi</taxon>
        <taxon>Mammalia</taxon>
        <taxon>Eutheria</taxon>
        <taxon>Afrotheria</taxon>
        <taxon>Proboscidea</taxon>
        <taxon>Elephantidae</taxon>
        <taxon>Loxodonta</taxon>
    </lineage>
</organism>
<proteinExistence type="inferred from homology"/>
<reference evidence="3" key="2">
    <citation type="submission" date="2025-08" db="UniProtKB">
        <authorList>
            <consortium name="Ensembl"/>
        </authorList>
    </citation>
    <scope>IDENTIFICATION</scope>
    <source>
        <strain evidence="3">Isolate ISIS603380</strain>
    </source>
</reference>
<reference evidence="3 4" key="1">
    <citation type="submission" date="2009-06" db="EMBL/GenBank/DDBJ databases">
        <title>The Genome Sequence of Loxodonta africana (African elephant).</title>
        <authorList>
            <person name="Di Palma F."/>
            <person name="Heiman D."/>
            <person name="Young S."/>
            <person name="Johnson J."/>
            <person name="Lander E.S."/>
            <person name="Lindblad-Toh K."/>
        </authorList>
    </citation>
    <scope>NUCLEOTIDE SEQUENCE [LARGE SCALE GENOMIC DNA]</scope>
    <source>
        <strain evidence="3 4">Isolate ISIS603380</strain>
    </source>
</reference>
<evidence type="ECO:0000259" key="2">
    <source>
        <dbReference type="Pfam" id="PF16005"/>
    </source>
</evidence>